<organism evidence="1">
    <name type="scientific">Salmonella enterica</name>
    <name type="common">Salmonella choleraesuis</name>
    <dbReference type="NCBI Taxonomy" id="28901"/>
    <lineage>
        <taxon>Bacteria</taxon>
        <taxon>Pseudomonadati</taxon>
        <taxon>Pseudomonadota</taxon>
        <taxon>Gammaproteobacteria</taxon>
        <taxon>Enterobacterales</taxon>
        <taxon>Enterobacteriaceae</taxon>
        <taxon>Salmonella</taxon>
    </lineage>
</organism>
<dbReference type="AlphaFoldDB" id="A0A3J8SWD9"/>
<comment type="caution">
    <text evidence="1">The sequence shown here is derived from an EMBL/GenBank/DDBJ whole genome shotgun (WGS) entry which is preliminary data.</text>
</comment>
<dbReference type="EMBL" id="RNGN01000004">
    <property type="protein sequence ID" value="MFX61793.1"/>
    <property type="molecule type" value="Genomic_DNA"/>
</dbReference>
<sequence length="63" mass="7013">MANVEASWCVSLIVECPSCGEVMDLTESDDVLDGTFCTALENEKNYPVECHECGNYFTCDFAY</sequence>
<evidence type="ECO:0000313" key="1">
    <source>
        <dbReference type="EMBL" id="MFX61793.1"/>
    </source>
</evidence>
<proteinExistence type="predicted"/>
<gene>
    <name evidence="1" type="ORF">ED173_02100</name>
</gene>
<name>A0A3J8SWD9_SALER</name>
<dbReference type="Proteomes" id="UP000885417">
    <property type="component" value="Unassembled WGS sequence"/>
</dbReference>
<accession>A0A3J8SWD9</accession>
<protein>
    <submittedName>
        <fullName evidence="1">Uncharacterized protein</fullName>
    </submittedName>
</protein>
<reference evidence="1" key="1">
    <citation type="submission" date="2018-10" db="EMBL/GenBank/DDBJ databases">
        <authorList>
            <consortium name="PulseNet: The National Subtyping Network for Foodborne Disease Surveillance"/>
            <person name="Tarr C.L."/>
            <person name="Trees E."/>
            <person name="Katz L.S."/>
            <person name="Carleton-Romer H.A."/>
            <person name="Stroika S."/>
            <person name="Kucerova Z."/>
            <person name="Roache K.F."/>
            <person name="Sabol A.L."/>
            <person name="Besser J."/>
            <person name="Gerner-Smidt P."/>
        </authorList>
    </citation>
    <scope>NUCLEOTIDE SEQUENCE [LARGE SCALE GENOMIC DNA]</scope>
    <source>
        <strain evidence="1">PNUSAS059279</strain>
    </source>
</reference>